<organism evidence="8 9">
    <name type="scientific">Photobacterium frigidiphilum</name>
    <dbReference type="NCBI Taxonomy" id="264736"/>
    <lineage>
        <taxon>Bacteria</taxon>
        <taxon>Pseudomonadati</taxon>
        <taxon>Pseudomonadota</taxon>
        <taxon>Gammaproteobacteria</taxon>
        <taxon>Vibrionales</taxon>
        <taxon>Vibrionaceae</taxon>
        <taxon>Photobacterium</taxon>
    </lineage>
</organism>
<comment type="cofactor">
    <cofactor evidence="5">
        <name>Zn(2+)</name>
        <dbReference type="ChEBI" id="CHEBI:29105"/>
    </cofactor>
    <text evidence="5">Binds 1 zinc ion per subunit.</text>
</comment>
<keyword evidence="3 5" id="KW-0378">Hydrolase</keyword>
<dbReference type="GO" id="GO:0008270">
    <property type="term" value="F:zinc ion binding"/>
    <property type="evidence" value="ECO:0007669"/>
    <property type="project" value="UniProtKB-UniRule"/>
</dbReference>
<evidence type="ECO:0000256" key="4">
    <source>
        <dbReference type="ARBA" id="ARBA00022833"/>
    </source>
</evidence>
<comment type="pathway">
    <text evidence="5">Amino-acid degradation; L-arginine degradation via AST pathway; L-glutamate and succinate from L-arginine: step 5/5.</text>
</comment>
<dbReference type="PANTHER" id="PTHR15162:SF7">
    <property type="entry name" value="SUCCINYLGLUTAMATE DESUCCINYLASE"/>
    <property type="match status" value="1"/>
</dbReference>
<feature type="binding site" evidence="5">
    <location>
        <position position="65"/>
    </location>
    <ligand>
        <name>Zn(2+)</name>
        <dbReference type="ChEBI" id="CHEBI:29105"/>
    </ligand>
</feature>
<dbReference type="InterPro" id="IPR016681">
    <property type="entry name" value="SuccinylGlu_desuccinylase"/>
</dbReference>
<dbReference type="PANTHER" id="PTHR15162">
    <property type="entry name" value="ASPARTOACYLASE"/>
    <property type="match status" value="1"/>
</dbReference>
<dbReference type="InterPro" id="IPR055438">
    <property type="entry name" value="AstE_AspA_cat"/>
</dbReference>
<dbReference type="Proteomes" id="UP000240987">
    <property type="component" value="Unassembled WGS sequence"/>
</dbReference>
<dbReference type="GO" id="GO:0019545">
    <property type="term" value="P:L-arginine catabolic process to succinate"/>
    <property type="evidence" value="ECO:0007669"/>
    <property type="project" value="UniProtKB-UniRule"/>
</dbReference>
<evidence type="ECO:0000313" key="9">
    <source>
        <dbReference type="Proteomes" id="UP000240987"/>
    </source>
</evidence>
<evidence type="ECO:0000256" key="3">
    <source>
        <dbReference type="ARBA" id="ARBA00022801"/>
    </source>
</evidence>
<evidence type="ECO:0000259" key="7">
    <source>
        <dbReference type="Pfam" id="PF24827"/>
    </source>
</evidence>
<feature type="domain" description="Succinylglutamate desuccinylase/Aspartoacylase catalytic" evidence="7">
    <location>
        <begin position="56"/>
        <end position="248"/>
    </location>
</feature>
<dbReference type="NCBIfam" id="NF003706">
    <property type="entry name" value="PRK05324.1"/>
    <property type="match status" value="1"/>
</dbReference>
<dbReference type="EC" id="3.5.1.96" evidence="5"/>
<reference evidence="8 9" key="1">
    <citation type="submission" date="2018-01" db="EMBL/GenBank/DDBJ databases">
        <title>Whole genome sequencing of Histamine producing bacteria.</title>
        <authorList>
            <person name="Butler K."/>
        </authorList>
    </citation>
    <scope>NUCLEOTIDE SEQUENCE [LARGE SCALE GENOMIC DNA]</scope>
    <source>
        <strain evidence="8 9">JCM 12947</strain>
    </source>
</reference>
<feature type="binding site" evidence="5">
    <location>
        <position position="68"/>
    </location>
    <ligand>
        <name>Zn(2+)</name>
        <dbReference type="ChEBI" id="CHEBI:29105"/>
    </ligand>
</feature>
<evidence type="ECO:0000313" key="8">
    <source>
        <dbReference type="EMBL" id="PSU49418.1"/>
    </source>
</evidence>
<dbReference type="GO" id="GO:0009017">
    <property type="term" value="F:succinylglutamate desuccinylase activity"/>
    <property type="evidence" value="ECO:0007669"/>
    <property type="project" value="UniProtKB-EC"/>
</dbReference>
<comment type="similarity">
    <text evidence="5">Belongs to the AspA/AstE family. Succinylglutamate desuccinylase subfamily.</text>
</comment>
<dbReference type="RefSeq" id="WP_107242207.1">
    <property type="nucleotide sequence ID" value="NZ_PYMJ01000006.1"/>
</dbReference>
<dbReference type="OrthoDB" id="5290473at2"/>
<dbReference type="EMBL" id="PYMJ01000006">
    <property type="protein sequence ID" value="PSU49418.1"/>
    <property type="molecule type" value="Genomic_DNA"/>
</dbReference>
<keyword evidence="2 5" id="KW-0479">Metal-binding</keyword>
<dbReference type="InterPro" id="IPR007036">
    <property type="entry name" value="Aste_AspA_hybrid_dom"/>
</dbReference>
<dbReference type="InterPro" id="IPR050178">
    <property type="entry name" value="AspA/AstE_fam"/>
</dbReference>
<dbReference type="PIRSF" id="PIRSF017020">
    <property type="entry name" value="AstE"/>
    <property type="match status" value="1"/>
</dbReference>
<comment type="function">
    <text evidence="5">Transforms N(2)-succinylglutamate into succinate and glutamate.</text>
</comment>
<dbReference type="UniPathway" id="UPA00185">
    <property type="reaction ID" value="UER00283"/>
</dbReference>
<evidence type="ECO:0000256" key="5">
    <source>
        <dbReference type="HAMAP-Rule" id="MF_00767"/>
    </source>
</evidence>
<sequence length="355" mass="39285">MASLQSVKEGGFLTATLDLTLPFEAGKWNLESGVAFDLSHRGILTITPPKVSALTKDIIISAGVHGDETGPIELVQEMAQSLLQGKLVPAHRLLLIIGHPQAINAHTRFIDENMNRLFAERNDETNIDRINANQLQYAVDDFYQESPLLTLQHDQVLPDRWHLDLHCAIRDSVHYTFAVSPYSEKSTRSGALFSFLQQADIEAILLSSAPSPTFSWYSAENYGAQGLTMELGKVARLGENDLIRLAPFSDVMQQLVCCETLPVSWDDSATSVYRVTRSLAKKSDDFSFTFPSNQANFTFFEHGKLLAQDCGVEYYSLEGGEAVVFPNPNVAIGQRACLLVQQTDVIFGEQVTIAK</sequence>
<keyword evidence="9" id="KW-1185">Reference proteome</keyword>
<dbReference type="AlphaFoldDB" id="A0A2T3JKD5"/>
<name>A0A2T3JKD5_9GAMM</name>
<proteinExistence type="inferred from homology"/>
<dbReference type="GO" id="GO:0016788">
    <property type="term" value="F:hydrolase activity, acting on ester bonds"/>
    <property type="evidence" value="ECO:0007669"/>
    <property type="project" value="UniProtKB-UniRule"/>
</dbReference>
<gene>
    <name evidence="5" type="primary">astE</name>
    <name evidence="8" type="ORF">C9J12_07970</name>
</gene>
<dbReference type="Pfam" id="PF24827">
    <property type="entry name" value="AstE_AspA_cat"/>
    <property type="match status" value="1"/>
</dbReference>
<evidence type="ECO:0000256" key="1">
    <source>
        <dbReference type="ARBA" id="ARBA00022503"/>
    </source>
</evidence>
<keyword evidence="1 5" id="KW-0056">Arginine metabolism</keyword>
<evidence type="ECO:0000256" key="2">
    <source>
        <dbReference type="ARBA" id="ARBA00022723"/>
    </source>
</evidence>
<feature type="active site" evidence="5">
    <location>
        <position position="230"/>
    </location>
</feature>
<dbReference type="Pfam" id="PF04952">
    <property type="entry name" value="AstE_AspA_hybrid"/>
    <property type="match status" value="1"/>
</dbReference>
<comment type="catalytic activity">
    <reaction evidence="5">
        <text>N-succinyl-L-glutamate + H2O = L-glutamate + succinate</text>
        <dbReference type="Rhea" id="RHEA:15169"/>
        <dbReference type="ChEBI" id="CHEBI:15377"/>
        <dbReference type="ChEBI" id="CHEBI:29985"/>
        <dbReference type="ChEBI" id="CHEBI:30031"/>
        <dbReference type="ChEBI" id="CHEBI:58763"/>
        <dbReference type="EC" id="3.5.1.96"/>
    </reaction>
</comment>
<comment type="caution">
    <text evidence="8">The sequence shown here is derived from an EMBL/GenBank/DDBJ whole genome shotgun (WGS) entry which is preliminary data.</text>
</comment>
<dbReference type="SUPFAM" id="SSF53187">
    <property type="entry name" value="Zn-dependent exopeptidases"/>
    <property type="match status" value="1"/>
</dbReference>
<keyword evidence="4 5" id="KW-0862">Zinc</keyword>
<feature type="binding site" evidence="5">
    <location>
        <position position="166"/>
    </location>
    <ligand>
        <name>Zn(2+)</name>
        <dbReference type="ChEBI" id="CHEBI:29105"/>
    </ligand>
</feature>
<evidence type="ECO:0000259" key="6">
    <source>
        <dbReference type="Pfam" id="PF04952"/>
    </source>
</evidence>
<dbReference type="GO" id="GO:0019544">
    <property type="term" value="P:L-arginine catabolic process to L-glutamate"/>
    <property type="evidence" value="ECO:0007669"/>
    <property type="project" value="UniProtKB-UniRule"/>
</dbReference>
<dbReference type="Gene3D" id="3.40.630.10">
    <property type="entry name" value="Zn peptidases"/>
    <property type="match status" value="1"/>
</dbReference>
<accession>A0A2T3JKD5</accession>
<dbReference type="HAMAP" id="MF_00767">
    <property type="entry name" value="Arg_catab_AstE"/>
    <property type="match status" value="1"/>
</dbReference>
<feature type="domain" description="AstE/AspA barrel-sandwich hybrid" evidence="6">
    <location>
        <begin position="270"/>
        <end position="342"/>
    </location>
</feature>
<protein>
    <recommendedName>
        <fullName evidence="5">Succinylglutamate desuccinylase</fullName>
        <ecNumber evidence="5">3.5.1.96</ecNumber>
    </recommendedName>
</protein>